<evidence type="ECO:0000256" key="13">
    <source>
        <dbReference type="RuleBase" id="RU003762"/>
    </source>
</evidence>
<evidence type="ECO:0000259" key="15">
    <source>
        <dbReference type="Pfam" id="PF20805"/>
    </source>
</evidence>
<dbReference type="OrthoDB" id="5317514at2759"/>
<evidence type="ECO:0000259" key="16">
    <source>
        <dbReference type="Pfam" id="PF20806"/>
    </source>
</evidence>
<keyword evidence="18" id="KW-1185">Reference proteome</keyword>
<keyword evidence="8 13" id="KW-0401">Integrin</keyword>
<evidence type="ECO:0000256" key="10">
    <source>
        <dbReference type="ARBA" id="ARBA00023170"/>
    </source>
</evidence>
<dbReference type="AlphaFoldDB" id="A0A8S3Z3U8"/>
<dbReference type="PANTHER" id="PTHR23220:SF133">
    <property type="entry name" value="INTEGRIN ALPHA-PS2"/>
    <property type="match status" value="1"/>
</dbReference>
<dbReference type="SUPFAM" id="SSF69318">
    <property type="entry name" value="Integrin alpha N-terminal domain"/>
    <property type="match status" value="1"/>
</dbReference>
<name>A0A8S3Z3U8_9EUPU</name>
<dbReference type="Gene3D" id="2.60.40.1530">
    <property type="entry name" value="ntegrin, alpha v. Chain A, domain 4"/>
    <property type="match status" value="1"/>
</dbReference>
<evidence type="ECO:0000256" key="2">
    <source>
        <dbReference type="ARBA" id="ARBA00008054"/>
    </source>
</evidence>
<dbReference type="Gene3D" id="2.60.40.1510">
    <property type="entry name" value="ntegrin, alpha v. Chain A, domain 3"/>
    <property type="match status" value="1"/>
</dbReference>
<dbReference type="PANTHER" id="PTHR23220">
    <property type="entry name" value="INTEGRIN ALPHA"/>
    <property type="match status" value="1"/>
</dbReference>
<feature type="transmembrane region" description="Helical" evidence="13">
    <location>
        <begin position="767"/>
        <end position="790"/>
    </location>
</feature>
<protein>
    <recommendedName>
        <fullName evidence="19">Integrin alpha-2 domain-containing protein</fullName>
    </recommendedName>
</protein>
<evidence type="ECO:0000256" key="5">
    <source>
        <dbReference type="ARBA" id="ARBA00022737"/>
    </source>
</evidence>
<gene>
    <name evidence="17" type="ORF">CUNI_LOCUS9357</name>
</gene>
<dbReference type="GO" id="GO:0007160">
    <property type="term" value="P:cell-matrix adhesion"/>
    <property type="evidence" value="ECO:0007669"/>
    <property type="project" value="TreeGrafter"/>
</dbReference>
<evidence type="ECO:0000313" key="17">
    <source>
        <dbReference type="EMBL" id="CAG5123799.1"/>
    </source>
</evidence>
<dbReference type="EMBL" id="CAJHNH020001620">
    <property type="protein sequence ID" value="CAG5123799.1"/>
    <property type="molecule type" value="Genomic_DNA"/>
</dbReference>
<dbReference type="InterPro" id="IPR028994">
    <property type="entry name" value="Integrin_alpha_N"/>
</dbReference>
<dbReference type="InterPro" id="IPR032695">
    <property type="entry name" value="Integrin_dom_sf"/>
</dbReference>
<feature type="domain" description="Integrin alpha first immunoglubulin-like" evidence="14">
    <location>
        <begin position="261"/>
        <end position="407"/>
    </location>
</feature>
<feature type="repeat" description="FG-GAP" evidence="12">
    <location>
        <begin position="214"/>
        <end position="276"/>
    </location>
</feature>
<comment type="caution">
    <text evidence="17">The sequence shown here is derived from an EMBL/GenBank/DDBJ whole genome shotgun (WGS) entry which is preliminary data.</text>
</comment>
<dbReference type="Gene3D" id="2.60.40.1460">
    <property type="entry name" value="Integrin domains. Chain A, domain 2"/>
    <property type="match status" value="1"/>
</dbReference>
<evidence type="ECO:0000256" key="6">
    <source>
        <dbReference type="ARBA" id="ARBA00022889"/>
    </source>
</evidence>
<evidence type="ECO:0000256" key="11">
    <source>
        <dbReference type="ARBA" id="ARBA00023180"/>
    </source>
</evidence>
<evidence type="ECO:0000256" key="1">
    <source>
        <dbReference type="ARBA" id="ARBA00004479"/>
    </source>
</evidence>
<proteinExistence type="inferred from homology"/>
<evidence type="ECO:0000256" key="7">
    <source>
        <dbReference type="ARBA" id="ARBA00022989"/>
    </source>
</evidence>
<dbReference type="Gene3D" id="2.130.10.130">
    <property type="entry name" value="Integrin alpha, N-terminal"/>
    <property type="match status" value="1"/>
</dbReference>
<evidence type="ECO:0000313" key="18">
    <source>
        <dbReference type="Proteomes" id="UP000678393"/>
    </source>
</evidence>
<comment type="similarity">
    <text evidence="2 13">Belongs to the integrin alpha chain family.</text>
</comment>
<feature type="domain" description="Integrin alpha second immunoglobulin-like" evidence="15">
    <location>
        <begin position="408"/>
        <end position="548"/>
    </location>
</feature>
<dbReference type="SUPFAM" id="SSF69179">
    <property type="entry name" value="Integrin domains"/>
    <property type="match status" value="3"/>
</dbReference>
<dbReference type="Gene3D" id="1.20.5.930">
    <property type="entry name" value="Bicelle-embedded integrin alpha(iib) transmembrane segment"/>
    <property type="match status" value="1"/>
</dbReference>
<comment type="subcellular location">
    <subcellularLocation>
        <location evidence="1 13">Membrane</location>
        <topology evidence="1 13">Single-pass type I membrane protein</topology>
    </subcellularLocation>
</comment>
<dbReference type="PRINTS" id="PR01185">
    <property type="entry name" value="INTEGRINA"/>
</dbReference>
<feature type="repeat" description="FG-GAP" evidence="12">
    <location>
        <begin position="83"/>
        <end position="149"/>
    </location>
</feature>
<dbReference type="Pfam" id="PF01839">
    <property type="entry name" value="FG-GAP"/>
    <property type="match status" value="2"/>
</dbReference>
<dbReference type="GO" id="GO:0098609">
    <property type="term" value="P:cell-cell adhesion"/>
    <property type="evidence" value="ECO:0007669"/>
    <property type="project" value="TreeGrafter"/>
</dbReference>
<evidence type="ECO:0000256" key="9">
    <source>
        <dbReference type="ARBA" id="ARBA00023136"/>
    </source>
</evidence>
<keyword evidence="3 13" id="KW-0812">Transmembrane</keyword>
<dbReference type="InterPro" id="IPR048285">
    <property type="entry name" value="Integrin_alpha_Ig-like_2"/>
</dbReference>
<accession>A0A8S3Z3U8</accession>
<keyword evidence="7 13" id="KW-1133">Transmembrane helix</keyword>
<dbReference type="GO" id="GO:0005178">
    <property type="term" value="F:integrin binding"/>
    <property type="evidence" value="ECO:0007669"/>
    <property type="project" value="TreeGrafter"/>
</dbReference>
<keyword evidence="4" id="KW-0732">Signal</keyword>
<keyword evidence="11" id="KW-0325">Glycoprotein</keyword>
<dbReference type="Pfam" id="PF20805">
    <property type="entry name" value="Integrin_A_Ig_2"/>
    <property type="match status" value="1"/>
</dbReference>
<feature type="repeat" description="FG-GAP" evidence="12">
    <location>
        <begin position="151"/>
        <end position="210"/>
    </location>
</feature>
<feature type="domain" description="Integrin alpha third immunoglobulin-like" evidence="16">
    <location>
        <begin position="559"/>
        <end position="734"/>
    </location>
</feature>
<evidence type="ECO:0000256" key="3">
    <source>
        <dbReference type="ARBA" id="ARBA00022692"/>
    </source>
</evidence>
<dbReference type="GO" id="GO:0033627">
    <property type="term" value="P:cell adhesion mediated by integrin"/>
    <property type="evidence" value="ECO:0007669"/>
    <property type="project" value="TreeGrafter"/>
</dbReference>
<dbReference type="InterPro" id="IPR013649">
    <property type="entry name" value="Integrin_alpha_Ig-like_1"/>
</dbReference>
<feature type="non-terminal residue" evidence="17">
    <location>
        <position position="1"/>
    </location>
</feature>
<keyword evidence="6 13" id="KW-0130">Cell adhesion</keyword>
<dbReference type="SMART" id="SM00191">
    <property type="entry name" value="Int_alpha"/>
    <property type="match status" value="4"/>
</dbReference>
<keyword evidence="9 13" id="KW-0472">Membrane</keyword>
<evidence type="ECO:0000256" key="4">
    <source>
        <dbReference type="ARBA" id="ARBA00022729"/>
    </source>
</evidence>
<keyword evidence="10 13" id="KW-0675">Receptor</keyword>
<evidence type="ECO:0008006" key="19">
    <source>
        <dbReference type="Google" id="ProtNLM"/>
    </source>
</evidence>
<evidence type="ECO:0000256" key="8">
    <source>
        <dbReference type="ARBA" id="ARBA00023037"/>
    </source>
</evidence>
<dbReference type="PROSITE" id="PS51470">
    <property type="entry name" value="FG_GAP"/>
    <property type="match status" value="3"/>
</dbReference>
<dbReference type="InterPro" id="IPR013517">
    <property type="entry name" value="FG-GAP"/>
</dbReference>
<dbReference type="GO" id="GO:0009897">
    <property type="term" value="C:external side of plasma membrane"/>
    <property type="evidence" value="ECO:0007669"/>
    <property type="project" value="TreeGrafter"/>
</dbReference>
<reference evidence="17" key="1">
    <citation type="submission" date="2021-04" db="EMBL/GenBank/DDBJ databases">
        <authorList>
            <consortium name="Molecular Ecology Group"/>
        </authorList>
    </citation>
    <scope>NUCLEOTIDE SEQUENCE</scope>
</reference>
<dbReference type="GO" id="GO:0008305">
    <property type="term" value="C:integrin complex"/>
    <property type="evidence" value="ECO:0007669"/>
    <property type="project" value="InterPro"/>
</dbReference>
<dbReference type="InterPro" id="IPR013519">
    <property type="entry name" value="Int_alpha_beta-p"/>
</dbReference>
<evidence type="ECO:0000259" key="14">
    <source>
        <dbReference type="Pfam" id="PF08441"/>
    </source>
</evidence>
<organism evidence="17 18">
    <name type="scientific">Candidula unifasciata</name>
    <dbReference type="NCBI Taxonomy" id="100452"/>
    <lineage>
        <taxon>Eukaryota</taxon>
        <taxon>Metazoa</taxon>
        <taxon>Spiralia</taxon>
        <taxon>Lophotrochozoa</taxon>
        <taxon>Mollusca</taxon>
        <taxon>Gastropoda</taxon>
        <taxon>Heterobranchia</taxon>
        <taxon>Euthyneura</taxon>
        <taxon>Panpulmonata</taxon>
        <taxon>Eupulmonata</taxon>
        <taxon>Stylommatophora</taxon>
        <taxon>Helicina</taxon>
        <taxon>Helicoidea</taxon>
        <taxon>Geomitridae</taxon>
        <taxon>Candidula</taxon>
    </lineage>
</organism>
<evidence type="ECO:0000256" key="12">
    <source>
        <dbReference type="PROSITE-ProRule" id="PRU00803"/>
    </source>
</evidence>
<sequence length="818" mass="90565">DGKRLLIGAPGSWYWQGQLYNYKTENGGSILSSTPEGKPTEDDTYKGYSSAIGEFDGDNNDDYVVGVPKGDYYLGRVELFTQNLTVFGSLVGEQIGSYFGYSLAVADLNGDRMDDIIVGAPMYAELESSDTFDTGRVYIYYQISNRSFSAQNRDTLDGQSSSSRFGMGLSTLRDINNDGYDDLCVGAPYAGEDKRGAIYIYHGSKKGIITVVSQIIYAKDIKAPLSTFGVSVSGGLDQDQNNYPDLLVGAYKSDSAVFLRTKPIVRVTVNLQVDPQVISLDSDLTLLSCIAYHGVGVAEELMFDVSWVLDATENNNTVHEQRAFYTNNVGNHTETKTYKVEKAKNFCTSSYAFVKKDPNDKLSPIKVTMNFKLNEESLKSRGRRELPPILDAYIPTSTSFTVHILKDCGIDNICIPDLAVNHVRVPSEHRIGSTMPLEVIIIVFNRGEDSFNTNLWIDLPTGVTYKTISHQRSNVAISCDTLKDDSSKVQCGLGNPMQKGSQSEFTLVLTPTNANNTKERLMFSLFVNSTNPEQADSYDNNYASFEIPVTIAEPDIIIFGISTPQLVVLNTTEVKEDQAREMKHVFQLKNQGTSATNETELQIKWPSYDTQGNPVLVINKDLKIEGTGMCKIIILTPINATGYTDLGNPHAKVELYGQGVRKKREAGGNTVACSDRYCTLIQCNVGYLGPSQSFIVTVQSHLMLRSFIQRREATEMYHITAIAFAKVKSVPYDFVSVDKSQFGLKRHEVITKINTDLHKPASKGVDMWIIAVSVTAGLLALLLLILLLWWCGFFKRKKPVEEGYFVVNGKSVDNTVAD</sequence>
<dbReference type="Pfam" id="PF20806">
    <property type="entry name" value="Integrin_A_Ig_3"/>
    <property type="match status" value="1"/>
</dbReference>
<dbReference type="InterPro" id="IPR048286">
    <property type="entry name" value="Integrin_alpha_Ig-like_3"/>
</dbReference>
<dbReference type="Proteomes" id="UP000678393">
    <property type="component" value="Unassembled WGS sequence"/>
</dbReference>
<dbReference type="GO" id="GO:0007229">
    <property type="term" value="P:integrin-mediated signaling pathway"/>
    <property type="evidence" value="ECO:0007669"/>
    <property type="project" value="UniProtKB-KW"/>
</dbReference>
<dbReference type="InterPro" id="IPR000413">
    <property type="entry name" value="Integrin_alpha"/>
</dbReference>
<keyword evidence="5" id="KW-0677">Repeat</keyword>
<dbReference type="Pfam" id="PF08441">
    <property type="entry name" value="Integrin_A_Ig_1"/>
    <property type="match status" value="1"/>
</dbReference>